<evidence type="ECO:0000256" key="1">
    <source>
        <dbReference type="ARBA" id="ARBA00004141"/>
    </source>
</evidence>
<gene>
    <name evidence="7" type="ORF">HU200_058768</name>
</gene>
<dbReference type="InterPro" id="IPR036259">
    <property type="entry name" value="MFS_trans_sf"/>
</dbReference>
<comment type="caution">
    <text evidence="7">The sequence shown here is derived from an EMBL/GenBank/DDBJ whole genome shotgun (WGS) entry which is preliminary data.</text>
</comment>
<feature type="transmembrane region" description="Helical" evidence="6">
    <location>
        <begin position="519"/>
        <end position="539"/>
    </location>
</feature>
<feature type="transmembrane region" description="Helical" evidence="6">
    <location>
        <begin position="321"/>
        <end position="343"/>
    </location>
</feature>
<feature type="transmembrane region" description="Helical" evidence="6">
    <location>
        <begin position="355"/>
        <end position="378"/>
    </location>
</feature>
<evidence type="ECO:0000313" key="8">
    <source>
        <dbReference type="Proteomes" id="UP000636709"/>
    </source>
</evidence>
<keyword evidence="3 6" id="KW-0812">Transmembrane</keyword>
<sequence length="568" mass="61943">MATVGLVDWKGKPIIKKVHGGTRAALFLYFLVAVNYMVQTPNLQNLVTYLRGVMHMGVSGASTAVTNFIGAMCGFALLGAFISDSYITCSITTLLSAVLVILGFGLLSLQAHLPSLHPPHCNPASDPRSCVQVSGWNSTLLYVALYTTALGEGIMRACIPALGADQFDGDDPSESRQQSSFFNWFAFFLSTGVIAGLILIVWLETSKGWDIGFGVSALIALLGLLVAAAGLPLYRNRVPQGSALTRVLQVFVVAFKNRNLELPEKIEEAPGNNNRINSEDVPRPTNSIKFLDKACINTGRDGAWSICDTAKVEETRIVLDMLPIVLCATVASVSTPLLVAFTVQQGATTNTRMGMLHVSPAMLAIIPTAFQMPILVAYDRLLVPFLRRRTGYKGGITHLQRVGIGYVINILAPGIAAIVEAKRKGMAATGRQMSLFWLVPQFFLMCMQETTSFVGLMEFFNSEAPGTMKSVGVALFWCQTGLASFLGTLLVRLVNKVTRHGGSHGWMEGANLNATHLDWFYWVVAGVALLGWLNFLYWAKKYKYRHDPRIAAKPVVMDCSQSMEEVLM</sequence>
<keyword evidence="5 6" id="KW-0472">Membrane</keyword>
<proteinExistence type="inferred from homology"/>
<evidence type="ECO:0000256" key="5">
    <source>
        <dbReference type="ARBA" id="ARBA00023136"/>
    </source>
</evidence>
<evidence type="ECO:0000256" key="4">
    <source>
        <dbReference type="ARBA" id="ARBA00022989"/>
    </source>
</evidence>
<dbReference type="Proteomes" id="UP000636709">
    <property type="component" value="Unassembled WGS sequence"/>
</dbReference>
<protein>
    <submittedName>
        <fullName evidence="7">Uncharacterized protein</fullName>
    </submittedName>
</protein>
<evidence type="ECO:0000313" key="7">
    <source>
        <dbReference type="EMBL" id="KAF8659117.1"/>
    </source>
</evidence>
<keyword evidence="8" id="KW-1185">Reference proteome</keyword>
<dbReference type="EMBL" id="JACEFO010002475">
    <property type="protein sequence ID" value="KAF8659117.1"/>
    <property type="molecule type" value="Genomic_DNA"/>
</dbReference>
<feature type="transmembrane region" description="Helical" evidence="6">
    <location>
        <begin position="94"/>
        <end position="113"/>
    </location>
</feature>
<feature type="transmembrane region" description="Helical" evidence="6">
    <location>
        <begin position="20"/>
        <end position="38"/>
    </location>
</feature>
<dbReference type="GO" id="GO:0016020">
    <property type="term" value="C:membrane"/>
    <property type="evidence" value="ECO:0007669"/>
    <property type="project" value="UniProtKB-SubCell"/>
</dbReference>
<comment type="similarity">
    <text evidence="2">Belongs to the major facilitator superfamily. Proton-dependent oligopeptide transporter (POT/PTR) (TC 2.A.17) family.</text>
</comment>
<dbReference type="InterPro" id="IPR000109">
    <property type="entry name" value="POT_fam"/>
</dbReference>
<evidence type="ECO:0000256" key="2">
    <source>
        <dbReference type="ARBA" id="ARBA00005982"/>
    </source>
</evidence>
<dbReference type="Gene3D" id="1.20.1250.20">
    <property type="entry name" value="MFS general substrate transporter like domains"/>
    <property type="match status" value="1"/>
</dbReference>
<organism evidence="7 8">
    <name type="scientific">Digitaria exilis</name>
    <dbReference type="NCBI Taxonomy" id="1010633"/>
    <lineage>
        <taxon>Eukaryota</taxon>
        <taxon>Viridiplantae</taxon>
        <taxon>Streptophyta</taxon>
        <taxon>Embryophyta</taxon>
        <taxon>Tracheophyta</taxon>
        <taxon>Spermatophyta</taxon>
        <taxon>Magnoliopsida</taxon>
        <taxon>Liliopsida</taxon>
        <taxon>Poales</taxon>
        <taxon>Poaceae</taxon>
        <taxon>PACMAD clade</taxon>
        <taxon>Panicoideae</taxon>
        <taxon>Panicodae</taxon>
        <taxon>Paniceae</taxon>
        <taxon>Anthephorinae</taxon>
        <taxon>Digitaria</taxon>
    </lineage>
</organism>
<feature type="transmembrane region" description="Helical" evidence="6">
    <location>
        <begin position="399"/>
        <end position="419"/>
    </location>
</feature>
<name>A0A835E3U3_9POAL</name>
<feature type="transmembrane region" description="Helical" evidence="6">
    <location>
        <begin position="472"/>
        <end position="494"/>
    </location>
</feature>
<feature type="transmembrane region" description="Helical" evidence="6">
    <location>
        <begin position="439"/>
        <end position="460"/>
    </location>
</feature>
<reference evidence="7" key="1">
    <citation type="submission" date="2020-07" db="EMBL/GenBank/DDBJ databases">
        <title>Genome sequence and genetic diversity analysis of an under-domesticated orphan crop, white fonio (Digitaria exilis).</title>
        <authorList>
            <person name="Bennetzen J.L."/>
            <person name="Chen S."/>
            <person name="Ma X."/>
            <person name="Wang X."/>
            <person name="Yssel A.E.J."/>
            <person name="Chaluvadi S.R."/>
            <person name="Johnson M."/>
            <person name="Gangashetty P."/>
            <person name="Hamidou F."/>
            <person name="Sanogo M.D."/>
            <person name="Zwaenepoel A."/>
            <person name="Wallace J."/>
            <person name="Van De Peer Y."/>
            <person name="Van Deynze A."/>
        </authorList>
    </citation>
    <scope>NUCLEOTIDE SEQUENCE</scope>
    <source>
        <tissue evidence="7">Leaves</tissue>
    </source>
</reference>
<feature type="transmembrane region" description="Helical" evidence="6">
    <location>
        <begin position="58"/>
        <end position="82"/>
    </location>
</feature>
<evidence type="ECO:0000256" key="6">
    <source>
        <dbReference type="SAM" id="Phobius"/>
    </source>
</evidence>
<keyword evidence="4 6" id="KW-1133">Transmembrane helix</keyword>
<dbReference type="GO" id="GO:0022857">
    <property type="term" value="F:transmembrane transporter activity"/>
    <property type="evidence" value="ECO:0007669"/>
    <property type="project" value="InterPro"/>
</dbReference>
<comment type="subcellular location">
    <subcellularLocation>
        <location evidence="1">Membrane</location>
        <topology evidence="1">Multi-pass membrane protein</topology>
    </subcellularLocation>
</comment>
<dbReference type="OrthoDB" id="675447at2759"/>
<dbReference type="PANTHER" id="PTHR11654">
    <property type="entry name" value="OLIGOPEPTIDE TRANSPORTER-RELATED"/>
    <property type="match status" value="1"/>
</dbReference>
<accession>A0A835E3U3</accession>
<dbReference type="SUPFAM" id="SSF103473">
    <property type="entry name" value="MFS general substrate transporter"/>
    <property type="match status" value="1"/>
</dbReference>
<dbReference type="AlphaFoldDB" id="A0A835E3U3"/>
<evidence type="ECO:0000256" key="3">
    <source>
        <dbReference type="ARBA" id="ARBA00022692"/>
    </source>
</evidence>
<feature type="transmembrane region" description="Helical" evidence="6">
    <location>
        <begin position="181"/>
        <end position="203"/>
    </location>
</feature>
<dbReference type="Pfam" id="PF00854">
    <property type="entry name" value="PTR2"/>
    <property type="match status" value="1"/>
</dbReference>
<feature type="transmembrane region" description="Helical" evidence="6">
    <location>
        <begin position="215"/>
        <end position="234"/>
    </location>
</feature>